<feature type="domain" description="SprT-like" evidence="1">
    <location>
        <begin position="10"/>
        <end position="108"/>
    </location>
</feature>
<dbReference type="Gene3D" id="3.30.2010.10">
    <property type="entry name" value="Metalloproteases ('zincins'), catalytic domain"/>
    <property type="match status" value="1"/>
</dbReference>
<accession>A0A2Z4Y3L5</accession>
<dbReference type="Proteomes" id="UP000262583">
    <property type="component" value="Chromosome"/>
</dbReference>
<reference evidence="2 3" key="1">
    <citation type="submission" date="2018-05" db="EMBL/GenBank/DDBJ databases">
        <title>A metagenomic window into the 2 km-deep terrestrial subsurface aquifer revealed taxonomically and functionally diverse microbial community comprising novel uncultured bacterial lineages.</title>
        <authorList>
            <person name="Kadnikov V.V."/>
            <person name="Mardanov A.V."/>
            <person name="Beletsky A.V."/>
            <person name="Banks D."/>
            <person name="Pimenov N.V."/>
            <person name="Frank Y.A."/>
            <person name="Karnachuk O.V."/>
            <person name="Ravin N.V."/>
        </authorList>
    </citation>
    <scope>NUCLEOTIDE SEQUENCE [LARGE SCALE GENOMIC DNA]</scope>
    <source>
        <strain evidence="2">BY</strain>
    </source>
</reference>
<evidence type="ECO:0000313" key="3">
    <source>
        <dbReference type="Proteomes" id="UP000262583"/>
    </source>
</evidence>
<protein>
    <recommendedName>
        <fullName evidence="1">SprT-like domain-containing protein</fullName>
    </recommendedName>
</protein>
<gene>
    <name evidence="2" type="ORF">BRCON_0278</name>
</gene>
<evidence type="ECO:0000313" key="2">
    <source>
        <dbReference type="EMBL" id="AXA35055.1"/>
    </source>
</evidence>
<dbReference type="AlphaFoldDB" id="A0A2Z4Y3L5"/>
<dbReference type="Pfam" id="PF10263">
    <property type="entry name" value="SprT-like"/>
    <property type="match status" value="1"/>
</dbReference>
<sequence>MRARGRTYDLHAIFEELNREYFCSELQVAITWGRSTNFRKNRTRIVFGNYDHHQRVIRIHPALDSSHVPEYFVRFVVYHEMLHAYLEPEKDADGRRRIHTPKFRKLERAFPHYEQAMAFEKEFWKIIRK</sequence>
<dbReference type="GO" id="GO:0006950">
    <property type="term" value="P:response to stress"/>
    <property type="evidence" value="ECO:0007669"/>
    <property type="project" value="UniProtKB-ARBA"/>
</dbReference>
<name>A0A2Z4Y3L5_SUMC1</name>
<dbReference type="EMBL" id="CP030759">
    <property type="protein sequence ID" value="AXA35055.1"/>
    <property type="molecule type" value="Genomic_DNA"/>
</dbReference>
<evidence type="ECO:0000259" key="1">
    <source>
        <dbReference type="Pfam" id="PF10263"/>
    </source>
</evidence>
<dbReference type="InterPro" id="IPR006640">
    <property type="entry name" value="SprT-like_domain"/>
</dbReference>
<proteinExistence type="predicted"/>
<dbReference type="KEGG" id="schv:BRCON_0278"/>
<organism evidence="2 3">
    <name type="scientific">Sumerlaea chitinivorans</name>
    <dbReference type="NCBI Taxonomy" id="2250252"/>
    <lineage>
        <taxon>Bacteria</taxon>
        <taxon>Candidatus Sumerlaeota</taxon>
        <taxon>Candidatus Sumerlaeia</taxon>
        <taxon>Candidatus Sumerlaeales</taxon>
        <taxon>Candidatus Sumerlaeaceae</taxon>
        <taxon>Candidatus Sumerlaea</taxon>
    </lineage>
</organism>